<comment type="similarity">
    <text evidence="1">Belongs to the GTP cyclohydrolase I type 2/NIF3 family.</text>
</comment>
<evidence type="ECO:0000256" key="1">
    <source>
        <dbReference type="ARBA" id="ARBA00006964"/>
    </source>
</evidence>
<dbReference type="Gene3D" id="3.40.1390.30">
    <property type="entry name" value="NIF3 (NGG1p interacting factor 3)-like"/>
    <property type="match status" value="2"/>
</dbReference>
<protein>
    <submittedName>
        <fullName evidence="3">Nif3-like dinuclear metal center hexameric protein</fullName>
    </submittedName>
</protein>
<dbReference type="InterPro" id="IPR002678">
    <property type="entry name" value="DUF34/NIF3"/>
</dbReference>
<accession>A0ABS9NQ89</accession>
<reference evidence="3 4" key="1">
    <citation type="submission" date="2022-02" db="EMBL/GenBank/DDBJ databases">
        <title>Genome sequence data of Kingella unionensis sp. nov. strain CICC 24913 (CCUG 75125).</title>
        <authorList>
            <person name="Xiao M."/>
        </authorList>
    </citation>
    <scope>NUCLEOTIDE SEQUENCE [LARGE SCALE GENOMIC DNA]</scope>
    <source>
        <strain evidence="3 4">CICC 24913</strain>
    </source>
</reference>
<evidence type="ECO:0000313" key="3">
    <source>
        <dbReference type="EMBL" id="MCG6504281.1"/>
    </source>
</evidence>
<dbReference type="EMBL" id="JAKOOW010000025">
    <property type="protein sequence ID" value="MCG6504281.1"/>
    <property type="molecule type" value="Genomic_DNA"/>
</dbReference>
<comment type="caution">
    <text evidence="3">The sequence shown here is derived from an EMBL/GenBank/DDBJ whole genome shotgun (WGS) entry which is preliminary data.</text>
</comment>
<sequence length="250" mass="26855">MTDRQTLLDWCDATLDTARFKDYAPNGLQVEGRTGIRRILTAVTASRAAIDHAAAIGADMLLVHHGMFWKSEPATITGWKKQRIAALLAHDINLAGYHLPLDAHPELGNNAQLAARCGWLPEYRFGDQDLLAAGRNGKRGQTLTGLADDIAAALGRRPTVAGDPERVLDKLVWCSGGAQGYFQAAIDNGADAYITGEISEAQYHLANETGTVFISAGHHATERYGIQALGNAIADTFGIEVSFFDEANPA</sequence>
<dbReference type="Pfam" id="PF01784">
    <property type="entry name" value="DUF34_NIF3"/>
    <property type="match status" value="1"/>
</dbReference>
<dbReference type="InterPro" id="IPR036069">
    <property type="entry name" value="DUF34/NIF3_sf"/>
</dbReference>
<evidence type="ECO:0000313" key="4">
    <source>
        <dbReference type="Proteomes" id="UP001298424"/>
    </source>
</evidence>
<dbReference type="PANTHER" id="PTHR13799:SF14">
    <property type="entry name" value="GTP CYCLOHYDROLASE 1 TYPE 2 HOMOLOG"/>
    <property type="match status" value="1"/>
</dbReference>
<dbReference type="PANTHER" id="PTHR13799">
    <property type="entry name" value="NGG1 INTERACTING FACTOR 3"/>
    <property type="match status" value="1"/>
</dbReference>
<keyword evidence="2" id="KW-0479">Metal-binding</keyword>
<name>A0ABS9NQ89_9NEIS</name>
<dbReference type="RefSeq" id="WP_238747611.1">
    <property type="nucleotide sequence ID" value="NZ_JAKOOW010000025.1"/>
</dbReference>
<dbReference type="NCBIfam" id="TIGR00486">
    <property type="entry name" value="YbgI_SA1388"/>
    <property type="match status" value="1"/>
</dbReference>
<proteinExistence type="inferred from homology"/>
<organism evidence="3 4">
    <name type="scientific">Kingella pumchi</name>
    <dbReference type="NCBI Taxonomy" id="2779506"/>
    <lineage>
        <taxon>Bacteria</taxon>
        <taxon>Pseudomonadati</taxon>
        <taxon>Pseudomonadota</taxon>
        <taxon>Betaproteobacteria</taxon>
        <taxon>Neisseriales</taxon>
        <taxon>Neisseriaceae</taxon>
        <taxon>Kingella</taxon>
    </lineage>
</organism>
<keyword evidence="4" id="KW-1185">Reference proteome</keyword>
<evidence type="ECO:0000256" key="2">
    <source>
        <dbReference type="ARBA" id="ARBA00022723"/>
    </source>
</evidence>
<dbReference type="Proteomes" id="UP001298424">
    <property type="component" value="Unassembled WGS sequence"/>
</dbReference>
<gene>
    <name evidence="3" type="ORF">MB824_07215</name>
</gene>
<dbReference type="SUPFAM" id="SSF102705">
    <property type="entry name" value="NIF3 (NGG1p interacting factor 3)-like"/>
    <property type="match status" value="1"/>
</dbReference>